<dbReference type="EMBL" id="VTEU01000005">
    <property type="protein sequence ID" value="TYS58201.1"/>
    <property type="molecule type" value="Genomic_DNA"/>
</dbReference>
<evidence type="ECO:0000313" key="1">
    <source>
        <dbReference type="EMBL" id="ART76815.1"/>
    </source>
</evidence>
<keyword evidence="2" id="KW-0946">Virion</keyword>
<dbReference type="Proteomes" id="UP000323393">
    <property type="component" value="Unassembled WGS sequence"/>
</dbReference>
<dbReference type="Pfam" id="PF11122">
    <property type="entry name" value="Spore-coat_CotD"/>
    <property type="match status" value="1"/>
</dbReference>
<evidence type="ECO:0000313" key="3">
    <source>
        <dbReference type="Proteomes" id="UP000195573"/>
    </source>
</evidence>
<dbReference type="AlphaFoldDB" id="A0A1Y0CPM4"/>
<dbReference type="GeneID" id="96739243"/>
<dbReference type="Proteomes" id="UP000195573">
    <property type="component" value="Chromosome"/>
</dbReference>
<evidence type="ECO:0000313" key="2">
    <source>
        <dbReference type="EMBL" id="TYS58201.1"/>
    </source>
</evidence>
<reference evidence="2 4" key="2">
    <citation type="submission" date="2019-08" db="EMBL/GenBank/DDBJ databases">
        <title>Bacillus genomes from the desert of Cuatro Cienegas, Coahuila.</title>
        <authorList>
            <person name="Olmedo-Alvarez G."/>
        </authorList>
    </citation>
    <scope>NUCLEOTIDE SEQUENCE [LARGE SCALE GENOMIC DNA]</scope>
    <source>
        <strain evidence="2 4">CH88_3T</strain>
    </source>
</reference>
<sequence length="145" mass="15306">MYNCRPNMMGPNSMGPIVHPTKCCVKNLYSTTEVPHIHPSHTTYVNNQQFQHKHYFPHTDSMVDSVSHQHFNCGPGGPGMGGQPGQVMGAQTGPGYGQMGMPGQVMGAQTNAGYGQMGMPGQVMGAQQGPGMGHGGMPGKCGYGR</sequence>
<dbReference type="RefSeq" id="WP_088018514.1">
    <property type="nucleotide sequence ID" value="NZ_CP020880.1"/>
</dbReference>
<reference evidence="1 3" key="1">
    <citation type="submission" date="2017-04" db="EMBL/GenBank/DDBJ databases">
        <title>Complete Genome Sequence of the Bacillus horikoshii 20a strain from Cuatro Cienegas, Coahuila, Mexico.</title>
        <authorList>
            <person name="Zarza E."/>
            <person name="Alcaraz L.D."/>
            <person name="Aguilar-Salinas B."/>
            <person name="Islas A."/>
            <person name="Olmedo-Alvarez G."/>
        </authorList>
    </citation>
    <scope>NUCLEOTIDE SEQUENCE [LARGE SCALE GENOMIC DNA]</scope>
    <source>
        <strain evidence="1 3">20a</strain>
    </source>
</reference>
<evidence type="ECO:0000313" key="4">
    <source>
        <dbReference type="Proteomes" id="UP000323393"/>
    </source>
</evidence>
<keyword evidence="3" id="KW-1185">Reference proteome</keyword>
<organism evidence="2 4">
    <name type="scientific">Sutcliffiella horikoshii</name>
    <dbReference type="NCBI Taxonomy" id="79883"/>
    <lineage>
        <taxon>Bacteria</taxon>
        <taxon>Bacillati</taxon>
        <taxon>Bacillota</taxon>
        <taxon>Bacilli</taxon>
        <taxon>Bacillales</taxon>
        <taxon>Bacillaceae</taxon>
        <taxon>Sutcliffiella</taxon>
    </lineage>
</organism>
<name>A0A1Y0CPM4_9BACI</name>
<gene>
    <name evidence="1" type="ORF">B4U37_12520</name>
    <name evidence="2" type="ORF">FZC74_14545</name>
</gene>
<keyword evidence="2" id="KW-0167">Capsid protein</keyword>
<proteinExistence type="predicted"/>
<accession>A0A1Y0CPM4</accession>
<dbReference type="InterPro" id="IPR020108">
    <property type="entry name" value="Spore_coat_CotD"/>
</dbReference>
<dbReference type="EMBL" id="CP020880">
    <property type="protein sequence ID" value="ART76815.1"/>
    <property type="molecule type" value="Genomic_DNA"/>
</dbReference>
<dbReference type="KEGG" id="bhk:B4U37_12520"/>
<protein>
    <submittedName>
        <fullName evidence="2">Spore coat protein</fullName>
    </submittedName>
</protein>